<dbReference type="GO" id="GO:0001510">
    <property type="term" value="P:RNA methylation"/>
    <property type="evidence" value="ECO:0007669"/>
    <property type="project" value="InterPro"/>
</dbReference>
<accession>A0A9W6B637</accession>
<evidence type="ECO:0000313" key="7">
    <source>
        <dbReference type="EMBL" id="GLB52290.1"/>
    </source>
</evidence>
<feature type="active site" description="Nucleophile" evidence="5">
    <location>
        <position position="354"/>
    </location>
</feature>
<keyword evidence="2 5" id="KW-0808">Transferase</keyword>
<dbReference type="InterPro" id="IPR029063">
    <property type="entry name" value="SAM-dependent_MTases_sf"/>
</dbReference>
<protein>
    <submittedName>
        <fullName evidence="7">RNA methyltransferase</fullName>
    </submittedName>
</protein>
<evidence type="ECO:0000313" key="8">
    <source>
        <dbReference type="Proteomes" id="UP001143545"/>
    </source>
</evidence>
<dbReference type="AlphaFoldDB" id="A0A9W6B637"/>
<dbReference type="Proteomes" id="UP001143545">
    <property type="component" value="Unassembled WGS sequence"/>
</dbReference>
<feature type="binding site" evidence="5">
    <location>
        <position position="301"/>
    </location>
    <ligand>
        <name>S-adenosyl-L-methionine</name>
        <dbReference type="ChEBI" id="CHEBI:59789"/>
    </ligand>
</feature>
<dbReference type="PANTHER" id="PTHR22807">
    <property type="entry name" value="NOP2 YEAST -RELATED NOL1/NOP2/FMU SUN DOMAIN-CONTAINING"/>
    <property type="match status" value="1"/>
</dbReference>
<keyword evidence="8" id="KW-1185">Reference proteome</keyword>
<dbReference type="InterPro" id="IPR001678">
    <property type="entry name" value="MeTrfase_RsmB-F_NOP2_dom"/>
</dbReference>
<dbReference type="Pfam" id="PF22458">
    <property type="entry name" value="RsmF-B_ferredox"/>
    <property type="match status" value="1"/>
</dbReference>
<evidence type="ECO:0000256" key="3">
    <source>
        <dbReference type="ARBA" id="ARBA00022691"/>
    </source>
</evidence>
<feature type="binding site" evidence="5">
    <location>
        <position position="256"/>
    </location>
    <ligand>
        <name>S-adenosyl-L-methionine</name>
        <dbReference type="ChEBI" id="CHEBI:59789"/>
    </ligand>
</feature>
<dbReference type="PROSITE" id="PS51686">
    <property type="entry name" value="SAM_MT_RSMB_NOP"/>
    <property type="match status" value="1"/>
</dbReference>
<dbReference type="Gene3D" id="3.40.50.150">
    <property type="entry name" value="Vaccinia Virus protein VP39"/>
    <property type="match status" value="1"/>
</dbReference>
<dbReference type="RefSeq" id="WP_281753505.1">
    <property type="nucleotide sequence ID" value="NZ_BRVP01000007.1"/>
</dbReference>
<evidence type="ECO:0000256" key="1">
    <source>
        <dbReference type="ARBA" id="ARBA00022603"/>
    </source>
</evidence>
<evidence type="ECO:0000259" key="6">
    <source>
        <dbReference type="PROSITE" id="PS51686"/>
    </source>
</evidence>
<dbReference type="CDD" id="cd02440">
    <property type="entry name" value="AdoMet_MTases"/>
    <property type="match status" value="1"/>
</dbReference>
<dbReference type="GO" id="GO:0003723">
    <property type="term" value="F:RNA binding"/>
    <property type="evidence" value="ECO:0007669"/>
    <property type="project" value="UniProtKB-UniRule"/>
</dbReference>
<keyword evidence="4 5" id="KW-0694">RNA-binding</keyword>
<proteinExistence type="inferred from homology"/>
<dbReference type="InterPro" id="IPR049560">
    <property type="entry name" value="MeTrfase_RsmB-F_NOP2_cat"/>
</dbReference>
<dbReference type="EMBL" id="BRVP01000007">
    <property type="protein sequence ID" value="GLB52290.1"/>
    <property type="molecule type" value="Genomic_DNA"/>
</dbReference>
<comment type="caution">
    <text evidence="5">Lacks conserved residue(s) required for the propagation of feature annotation.</text>
</comment>
<comment type="similarity">
    <text evidence="5">Belongs to the class I-like SAM-binding methyltransferase superfamily. RsmB/NOP family.</text>
</comment>
<dbReference type="InterPro" id="IPR054728">
    <property type="entry name" value="RsmB-like_ferredoxin"/>
</dbReference>
<keyword evidence="3 5" id="KW-0949">S-adenosyl-L-methionine</keyword>
<evidence type="ECO:0000256" key="4">
    <source>
        <dbReference type="ARBA" id="ARBA00022884"/>
    </source>
</evidence>
<keyword evidence="1 5" id="KW-0489">Methyltransferase</keyword>
<evidence type="ECO:0000256" key="5">
    <source>
        <dbReference type="PROSITE-ProRule" id="PRU01023"/>
    </source>
</evidence>
<dbReference type="GO" id="GO:0008173">
    <property type="term" value="F:RNA methyltransferase activity"/>
    <property type="evidence" value="ECO:0007669"/>
    <property type="project" value="InterPro"/>
</dbReference>
<sequence length="404" mass="46197">MRLHRNLVFAVIDGLNLIFNEGEYADKVVEKLLKRDKRWGARDRAFVAETTYDIVRWKRLYAEIAEVKEPFTRDNNWRIFAVWATLKGITLPDWKQLEGTPTRRIKGRFDELSKIRKFKESIPDWMDKVGEKELGTGVWTKELHALNQQASVILRINSLKSNKKEVQRILAENEIEALPVKGYPDALQLTERANVFTNDAFKNGMFEVQDASSQKVAAFLDVAPGLRVVDTCAGAGGKTLHLAALMENKGQIIAMDIYGNKLKELKRRAKRNGAHNVETRWIENNKVIKKLHNAMDRVLIDAPCSGLGVLRRNPDAKWKLQPEFLDDIKKTQQQILQDYSKMVKAGGKMVYATCSILPSENQEQVKVFLTSEAGKEFTFVKDEKVLSHESGFDGFYMALLERKK</sequence>
<comment type="caution">
    <text evidence="7">The sequence shown here is derived from an EMBL/GenBank/DDBJ whole genome shotgun (WGS) entry which is preliminary data.</text>
</comment>
<evidence type="ECO:0000256" key="2">
    <source>
        <dbReference type="ARBA" id="ARBA00022679"/>
    </source>
</evidence>
<dbReference type="SUPFAM" id="SSF53335">
    <property type="entry name" value="S-adenosyl-L-methionine-dependent methyltransferases"/>
    <property type="match status" value="1"/>
</dbReference>
<name>A0A9W6B637_9FLAO</name>
<dbReference type="PRINTS" id="PR02008">
    <property type="entry name" value="RCMTFAMILY"/>
</dbReference>
<dbReference type="PANTHER" id="PTHR22807:SF53">
    <property type="entry name" value="RIBOSOMAL RNA SMALL SUBUNIT METHYLTRANSFERASE B-RELATED"/>
    <property type="match status" value="1"/>
</dbReference>
<feature type="domain" description="SAM-dependent MTase RsmB/NOP-type" evidence="6">
    <location>
        <begin position="142"/>
        <end position="403"/>
    </location>
</feature>
<gene>
    <name evidence="7" type="primary">rsmB</name>
    <name evidence="7" type="ORF">NBRC110019_13290</name>
</gene>
<dbReference type="InterPro" id="IPR023267">
    <property type="entry name" value="RCMT"/>
</dbReference>
<reference evidence="7" key="1">
    <citation type="submission" date="2022-07" db="EMBL/GenBank/DDBJ databases">
        <title>Taxonomy of Novel Oxalotrophic and Methylotrophic Bacteria.</title>
        <authorList>
            <person name="Sahin N."/>
            <person name="Tani A."/>
        </authorList>
    </citation>
    <scope>NUCLEOTIDE SEQUENCE</scope>
    <source>
        <strain evidence="7">AM327</strain>
    </source>
</reference>
<organism evidence="7 8">
    <name type="scientific">Neptunitalea chrysea</name>
    <dbReference type="NCBI Taxonomy" id="1647581"/>
    <lineage>
        <taxon>Bacteria</taxon>
        <taxon>Pseudomonadati</taxon>
        <taxon>Bacteroidota</taxon>
        <taxon>Flavobacteriia</taxon>
        <taxon>Flavobacteriales</taxon>
        <taxon>Flavobacteriaceae</taxon>
        <taxon>Neptunitalea</taxon>
    </lineage>
</organism>
<dbReference type="Pfam" id="PF01189">
    <property type="entry name" value="Methyltr_RsmB-F"/>
    <property type="match status" value="1"/>
</dbReference>